<proteinExistence type="predicted"/>
<keyword evidence="1 4" id="KW-0808">Transferase</keyword>
<dbReference type="Pfam" id="PF13508">
    <property type="entry name" value="Acetyltransf_7"/>
    <property type="match status" value="1"/>
</dbReference>
<evidence type="ECO:0000313" key="4">
    <source>
        <dbReference type="EMBL" id="OCX17883.1"/>
    </source>
</evidence>
<organism evidence="4 5">
    <name type="scientific">Mesorhizobium hungaricum</name>
    <dbReference type="NCBI Taxonomy" id="1566387"/>
    <lineage>
        <taxon>Bacteria</taxon>
        <taxon>Pseudomonadati</taxon>
        <taxon>Pseudomonadota</taxon>
        <taxon>Alphaproteobacteria</taxon>
        <taxon>Hyphomicrobiales</taxon>
        <taxon>Phyllobacteriaceae</taxon>
        <taxon>Mesorhizobium</taxon>
    </lineage>
</organism>
<dbReference type="PANTHER" id="PTHR43877:SF2">
    <property type="entry name" value="AMINOALKYLPHOSPHONATE N-ACETYLTRANSFERASE-RELATED"/>
    <property type="match status" value="1"/>
</dbReference>
<dbReference type="GO" id="GO:0016747">
    <property type="term" value="F:acyltransferase activity, transferring groups other than amino-acyl groups"/>
    <property type="evidence" value="ECO:0007669"/>
    <property type="project" value="InterPro"/>
</dbReference>
<accession>A0A1C2DTB8</accession>
<dbReference type="InterPro" id="IPR016181">
    <property type="entry name" value="Acyl_CoA_acyltransferase"/>
</dbReference>
<dbReference type="PROSITE" id="PS51186">
    <property type="entry name" value="GNAT"/>
    <property type="match status" value="1"/>
</dbReference>
<dbReference type="RefSeq" id="WP_024922239.1">
    <property type="nucleotide sequence ID" value="NZ_MDEO01000032.1"/>
</dbReference>
<dbReference type="PANTHER" id="PTHR43877">
    <property type="entry name" value="AMINOALKYLPHOSPHONATE N-ACETYLTRANSFERASE-RELATED-RELATED"/>
    <property type="match status" value="1"/>
</dbReference>
<dbReference type="Proteomes" id="UP000094412">
    <property type="component" value="Unassembled WGS sequence"/>
</dbReference>
<keyword evidence="5" id="KW-1185">Reference proteome</keyword>
<sequence>MSFTLRRLVLEDMDRVAIVLRQAFDERLPWLAGLHTPDEDRAFFRNHVYRTCEIWGALDGDIVGFIAFRDGWVDQLYVLPAHQGRGMGTALLDIAKAASPRVQLWTFQKNWAARAFYEKHGFAVIEETDGSSNEEREPDILYLWQKQSAANGSV</sequence>
<reference evidence="4 5" key="1">
    <citation type="submission" date="2016-08" db="EMBL/GenBank/DDBJ databases">
        <title>Whole genome sequence of Mesorhizobium sp. strain UASWS1009 isolated from industrial sewage.</title>
        <authorList>
            <person name="Crovadore J."/>
            <person name="Calmin G."/>
            <person name="Chablais R."/>
            <person name="Cochard B."/>
            <person name="Lefort F."/>
        </authorList>
    </citation>
    <scope>NUCLEOTIDE SEQUENCE [LARGE SCALE GENOMIC DNA]</scope>
    <source>
        <strain evidence="4 5">UASWS1009</strain>
    </source>
</reference>
<name>A0A1C2DTB8_9HYPH</name>
<evidence type="ECO:0000256" key="2">
    <source>
        <dbReference type="ARBA" id="ARBA00023315"/>
    </source>
</evidence>
<dbReference type="STRING" id="1566387.QV13_13145"/>
<dbReference type="InterPro" id="IPR000182">
    <property type="entry name" value="GNAT_dom"/>
</dbReference>
<keyword evidence="2" id="KW-0012">Acyltransferase</keyword>
<dbReference type="AlphaFoldDB" id="A0A1C2DTB8"/>
<evidence type="ECO:0000313" key="5">
    <source>
        <dbReference type="Proteomes" id="UP000094412"/>
    </source>
</evidence>
<feature type="domain" description="N-acetyltransferase" evidence="3">
    <location>
        <begin position="3"/>
        <end position="148"/>
    </location>
</feature>
<dbReference type="OrthoDB" id="6172743at2"/>
<dbReference type="InterPro" id="IPR050832">
    <property type="entry name" value="Bact_Acetyltransf"/>
</dbReference>
<evidence type="ECO:0000259" key="3">
    <source>
        <dbReference type="PROSITE" id="PS51186"/>
    </source>
</evidence>
<evidence type="ECO:0000256" key="1">
    <source>
        <dbReference type="ARBA" id="ARBA00022679"/>
    </source>
</evidence>
<dbReference type="SUPFAM" id="SSF55729">
    <property type="entry name" value="Acyl-CoA N-acyltransferases (Nat)"/>
    <property type="match status" value="1"/>
</dbReference>
<gene>
    <name evidence="4" type="ORF">QV13_13145</name>
</gene>
<dbReference type="CDD" id="cd04301">
    <property type="entry name" value="NAT_SF"/>
    <property type="match status" value="1"/>
</dbReference>
<dbReference type="Gene3D" id="3.40.630.30">
    <property type="match status" value="1"/>
</dbReference>
<comment type="caution">
    <text evidence="4">The sequence shown here is derived from an EMBL/GenBank/DDBJ whole genome shotgun (WGS) entry which is preliminary data.</text>
</comment>
<protein>
    <submittedName>
        <fullName evidence="4">GNAT family N-acetyltransferase</fullName>
    </submittedName>
</protein>
<dbReference type="EMBL" id="MDEO01000032">
    <property type="protein sequence ID" value="OCX17883.1"/>
    <property type="molecule type" value="Genomic_DNA"/>
</dbReference>